<keyword evidence="3" id="KW-1185">Reference proteome</keyword>
<evidence type="ECO:0000313" key="1">
    <source>
        <dbReference type="EMBL" id="EEC09429.1"/>
    </source>
</evidence>
<protein>
    <submittedName>
        <fullName evidence="1 2">Uncharacterized protein</fullName>
    </submittedName>
</protein>
<sequence>MRSGSKALFCVELRIHYKTIELRAGTRHWSLPRLLLPDSLHLNTRTLPLLQGRLTDIAYMPP</sequence>
<dbReference type="InParanoid" id="B7PS57"/>
<accession>B7PS57</accession>
<dbReference type="EnsemblMetazoa" id="ISCW019354-RA">
    <property type="protein sequence ID" value="ISCW019354-PA"/>
    <property type="gene ID" value="ISCW019354"/>
</dbReference>
<evidence type="ECO:0000313" key="3">
    <source>
        <dbReference type="Proteomes" id="UP000001555"/>
    </source>
</evidence>
<dbReference type="KEGG" id="isc:8030570"/>
<dbReference type="RefSeq" id="XP_002402009.3">
    <property type="nucleotide sequence ID" value="XM_002401965.5"/>
</dbReference>
<reference evidence="1 3" key="1">
    <citation type="submission" date="2008-03" db="EMBL/GenBank/DDBJ databases">
        <title>Annotation of Ixodes scapularis.</title>
        <authorList>
            <consortium name="Ixodes scapularis Genome Project Consortium"/>
            <person name="Caler E."/>
            <person name="Hannick L.I."/>
            <person name="Bidwell S."/>
            <person name="Joardar V."/>
            <person name="Thiagarajan M."/>
            <person name="Amedeo P."/>
            <person name="Galinsky K.J."/>
            <person name="Schobel S."/>
            <person name="Inman J."/>
            <person name="Hostetler J."/>
            <person name="Miller J."/>
            <person name="Hammond M."/>
            <person name="Megy K."/>
            <person name="Lawson D."/>
            <person name="Kodira C."/>
            <person name="Sutton G."/>
            <person name="Meyer J."/>
            <person name="Hill C.A."/>
            <person name="Birren B."/>
            <person name="Nene V."/>
            <person name="Collins F."/>
            <person name="Alarcon-Chaidez F."/>
            <person name="Wikel S."/>
            <person name="Strausberg R."/>
        </authorList>
    </citation>
    <scope>NUCLEOTIDE SEQUENCE [LARGE SCALE GENOMIC DNA]</scope>
    <source>
        <strain evidence="3">Wikel</strain>
        <strain evidence="1">Wikel colony</strain>
    </source>
</reference>
<dbReference type="PaxDb" id="6945-B7PS57"/>
<reference evidence="2" key="2">
    <citation type="submission" date="2020-05" db="UniProtKB">
        <authorList>
            <consortium name="EnsemblMetazoa"/>
        </authorList>
    </citation>
    <scope>IDENTIFICATION</scope>
    <source>
        <strain evidence="2">wikel</strain>
    </source>
</reference>
<dbReference type="VEuPathDB" id="VectorBase:ISCI019354"/>
<dbReference type="EMBL" id="DS777121">
    <property type="protein sequence ID" value="EEC09429.1"/>
    <property type="molecule type" value="Genomic_DNA"/>
</dbReference>
<proteinExistence type="predicted"/>
<dbReference type="Proteomes" id="UP000001555">
    <property type="component" value="Unassembled WGS sequence"/>
</dbReference>
<dbReference type="AlphaFoldDB" id="B7PS57"/>
<dbReference type="EMBL" id="ABJB010029381">
    <property type="status" value="NOT_ANNOTATED_CDS"/>
    <property type="molecule type" value="Genomic_DNA"/>
</dbReference>
<name>B7PS57_IXOSC</name>
<dbReference type="HOGENOM" id="CLU_2906580_0_0_1"/>
<organism>
    <name type="scientific">Ixodes scapularis</name>
    <name type="common">Black-legged tick</name>
    <name type="synonym">Deer tick</name>
    <dbReference type="NCBI Taxonomy" id="6945"/>
    <lineage>
        <taxon>Eukaryota</taxon>
        <taxon>Metazoa</taxon>
        <taxon>Ecdysozoa</taxon>
        <taxon>Arthropoda</taxon>
        <taxon>Chelicerata</taxon>
        <taxon>Arachnida</taxon>
        <taxon>Acari</taxon>
        <taxon>Parasitiformes</taxon>
        <taxon>Ixodida</taxon>
        <taxon>Ixodoidea</taxon>
        <taxon>Ixodidae</taxon>
        <taxon>Ixodinae</taxon>
        <taxon>Ixodes</taxon>
    </lineage>
</organism>
<evidence type="ECO:0000313" key="2">
    <source>
        <dbReference type="EnsemblMetazoa" id="ISCW019354-PA"/>
    </source>
</evidence>
<dbReference type="OrthoDB" id="6488389at2759"/>
<gene>
    <name evidence="2" type="primary">8030570</name>
    <name evidence="1" type="ORF">IscW_ISCW019354</name>
</gene>
<dbReference type="VEuPathDB" id="VectorBase:ISCW019354"/>